<gene>
    <name evidence="1" type="ORF">J2S42_005128</name>
</gene>
<protein>
    <submittedName>
        <fullName evidence="1">Spore coat polysaccharide biosynthesis predicted glycosyltransferase SpsG</fullName>
    </submittedName>
</protein>
<dbReference type="EMBL" id="JAUSUZ010000001">
    <property type="protein sequence ID" value="MDQ0368459.1"/>
    <property type="molecule type" value="Genomic_DNA"/>
</dbReference>
<dbReference type="AlphaFoldDB" id="A0AAE3W4C2"/>
<evidence type="ECO:0000313" key="1">
    <source>
        <dbReference type="EMBL" id="MDQ0368459.1"/>
    </source>
</evidence>
<accession>A0AAE3W4C2</accession>
<dbReference type="Gene3D" id="3.40.50.11190">
    <property type="match status" value="1"/>
</dbReference>
<reference evidence="1 2" key="1">
    <citation type="submission" date="2023-07" db="EMBL/GenBank/DDBJ databases">
        <title>Sequencing the genomes of 1000 actinobacteria strains.</title>
        <authorList>
            <person name="Klenk H.-P."/>
        </authorList>
    </citation>
    <scope>NUCLEOTIDE SEQUENCE [LARGE SCALE GENOMIC DNA]</scope>
    <source>
        <strain evidence="1 2">DSM 44709</strain>
    </source>
</reference>
<dbReference type="Gene3D" id="3.40.50.2000">
    <property type="entry name" value="Glycogen Phosphorylase B"/>
    <property type="match status" value="1"/>
</dbReference>
<proteinExistence type="predicted"/>
<evidence type="ECO:0000313" key="2">
    <source>
        <dbReference type="Proteomes" id="UP001240236"/>
    </source>
</evidence>
<sequence>MTAVGLRCDAGVTMGVGHLVRCLALAEELLTRGCQVALLGDVGTVPWTTREIDRLGLPVIAAPADPAALALTAWRLGLDAVVIDSYVTDPGCAAALRAGGVTVLAIVDGDLRGQQPDLFLDQNLNADLAAPPLPPGTLRLAGLRYVLLRDSVRSRRPPAPRPLPPAGPPSVVCFFGGTDPAGAAPVLAGMLAATGVPLHATVVSPTAAPPDATTVSPTAALPDATAASSAAAGVPPAPGQTFRFVPNTPDLPALLDRADLVVAAAGTSTWELLCLGVCPALVMVADNQRLGYDAMLARGLGLGLGAITDLPSPAAVRTLHAALTSPERRHALAARGWAEVDGDGRVRAADALLTAVATRRPH</sequence>
<organism evidence="1 2">
    <name type="scientific">Catenuloplanes indicus</name>
    <dbReference type="NCBI Taxonomy" id="137267"/>
    <lineage>
        <taxon>Bacteria</taxon>
        <taxon>Bacillati</taxon>
        <taxon>Actinomycetota</taxon>
        <taxon>Actinomycetes</taxon>
        <taxon>Micromonosporales</taxon>
        <taxon>Micromonosporaceae</taxon>
        <taxon>Catenuloplanes</taxon>
    </lineage>
</organism>
<name>A0AAE3W4C2_9ACTN</name>
<dbReference type="SUPFAM" id="SSF53756">
    <property type="entry name" value="UDP-Glycosyltransferase/glycogen phosphorylase"/>
    <property type="match status" value="1"/>
</dbReference>
<comment type="caution">
    <text evidence="1">The sequence shown here is derived from an EMBL/GenBank/DDBJ whole genome shotgun (WGS) entry which is preliminary data.</text>
</comment>
<keyword evidence="2" id="KW-1185">Reference proteome</keyword>
<dbReference type="Proteomes" id="UP001240236">
    <property type="component" value="Unassembled WGS sequence"/>
</dbReference>